<dbReference type="InterPro" id="IPR000014">
    <property type="entry name" value="PAS"/>
</dbReference>
<feature type="domain" description="PAS" evidence="1">
    <location>
        <begin position="25"/>
        <end position="66"/>
    </location>
</feature>
<dbReference type="EMBL" id="AP022610">
    <property type="protein sequence ID" value="BBZ26314.1"/>
    <property type="molecule type" value="Genomic_DNA"/>
</dbReference>
<dbReference type="PROSITE" id="PS50112">
    <property type="entry name" value="PAS"/>
    <property type="match status" value="1"/>
</dbReference>
<dbReference type="AlphaFoldDB" id="A0A7I7X9R1"/>
<gene>
    <name evidence="2" type="ORF">MMAD_06090</name>
</gene>
<organism evidence="2 3">
    <name type="scientific">Mycolicibacterium madagascariense</name>
    <dbReference type="NCBI Taxonomy" id="212765"/>
    <lineage>
        <taxon>Bacteria</taxon>
        <taxon>Bacillati</taxon>
        <taxon>Actinomycetota</taxon>
        <taxon>Actinomycetes</taxon>
        <taxon>Mycobacteriales</taxon>
        <taxon>Mycobacteriaceae</taxon>
        <taxon>Mycolicibacterium</taxon>
    </lineage>
</organism>
<accession>A0A7I7X9R1</accession>
<evidence type="ECO:0000313" key="2">
    <source>
        <dbReference type="EMBL" id="BBZ26314.1"/>
    </source>
</evidence>
<dbReference type="SUPFAM" id="SSF55785">
    <property type="entry name" value="PYP-like sensor domain (PAS domain)"/>
    <property type="match status" value="1"/>
</dbReference>
<keyword evidence="3" id="KW-1185">Reference proteome</keyword>
<dbReference type="Gene3D" id="3.30.450.20">
    <property type="entry name" value="PAS domain"/>
    <property type="match status" value="1"/>
</dbReference>
<dbReference type="KEGG" id="mmag:MMAD_06090"/>
<evidence type="ECO:0000259" key="1">
    <source>
        <dbReference type="PROSITE" id="PS50112"/>
    </source>
</evidence>
<dbReference type="RefSeq" id="WP_163732349.1">
    <property type="nucleotide sequence ID" value="NZ_AP022610.1"/>
</dbReference>
<dbReference type="InterPro" id="IPR035965">
    <property type="entry name" value="PAS-like_dom_sf"/>
</dbReference>
<sequence>MHERRHLPPPTSAEGYLRQLPALALLDRLPTPMLGVELDGGIAYANPSCAGMLGYGDTATLSRSRLPHLLAGSEGRAPADCVETLRRSASAVVQWNHLEGYVIRGMVSSPMLLRKGDTLLLIGIVDVTDWLWETEYAHSG</sequence>
<name>A0A7I7X9R1_9MYCO</name>
<protein>
    <recommendedName>
        <fullName evidence="1">PAS domain-containing protein</fullName>
    </recommendedName>
</protein>
<dbReference type="Proteomes" id="UP000466517">
    <property type="component" value="Chromosome"/>
</dbReference>
<evidence type="ECO:0000313" key="3">
    <source>
        <dbReference type="Proteomes" id="UP000466517"/>
    </source>
</evidence>
<proteinExistence type="predicted"/>
<reference evidence="2 3" key="1">
    <citation type="journal article" date="2019" name="Emerg. Microbes Infect.">
        <title>Comprehensive subspecies identification of 175 nontuberculous mycobacteria species based on 7547 genomic profiles.</title>
        <authorList>
            <person name="Matsumoto Y."/>
            <person name="Kinjo T."/>
            <person name="Motooka D."/>
            <person name="Nabeya D."/>
            <person name="Jung N."/>
            <person name="Uechi K."/>
            <person name="Horii T."/>
            <person name="Iida T."/>
            <person name="Fujita J."/>
            <person name="Nakamura S."/>
        </authorList>
    </citation>
    <scope>NUCLEOTIDE SEQUENCE [LARGE SCALE GENOMIC DNA]</scope>
    <source>
        <strain evidence="2 3">JCM 13574</strain>
    </source>
</reference>